<proteinExistence type="inferred from homology"/>
<evidence type="ECO:0000256" key="4">
    <source>
        <dbReference type="RuleBase" id="RU004003"/>
    </source>
</evidence>
<keyword evidence="3" id="KW-0472">Membrane</keyword>
<dbReference type="InterPro" id="IPR004846">
    <property type="entry name" value="T2SS/T3SS_dom"/>
</dbReference>
<dbReference type="Gene3D" id="3.30.1370.120">
    <property type="match status" value="3"/>
</dbReference>
<dbReference type="GO" id="GO:0009279">
    <property type="term" value="C:cell outer membrane"/>
    <property type="evidence" value="ECO:0007669"/>
    <property type="project" value="UniProtKB-SubCell"/>
</dbReference>
<evidence type="ECO:0000313" key="10">
    <source>
        <dbReference type="EMBL" id="MBC2604475.1"/>
    </source>
</evidence>
<evidence type="ECO:0000256" key="5">
    <source>
        <dbReference type="RuleBase" id="RU004004"/>
    </source>
</evidence>
<reference evidence="10 11" key="1">
    <citation type="submission" date="2020-07" db="EMBL/GenBank/DDBJ databases">
        <authorList>
            <person name="Feng X."/>
        </authorList>
    </citation>
    <scope>NUCLEOTIDE SEQUENCE [LARGE SCALE GENOMIC DNA]</scope>
    <source>
        <strain evidence="10 11">JCM23202</strain>
    </source>
</reference>
<feature type="compositionally biased region" description="Polar residues" evidence="6">
    <location>
        <begin position="360"/>
        <end position="382"/>
    </location>
</feature>
<dbReference type="InterPro" id="IPR038591">
    <property type="entry name" value="NolW-like_sf"/>
</dbReference>
<dbReference type="RefSeq" id="WP_185658372.1">
    <property type="nucleotide sequence ID" value="NZ_CAWPOO010000001.1"/>
</dbReference>
<organism evidence="10 11">
    <name type="scientific">Pelagicoccus albus</name>
    <dbReference type="NCBI Taxonomy" id="415222"/>
    <lineage>
        <taxon>Bacteria</taxon>
        <taxon>Pseudomonadati</taxon>
        <taxon>Verrucomicrobiota</taxon>
        <taxon>Opitutia</taxon>
        <taxon>Puniceicoccales</taxon>
        <taxon>Pelagicoccaceae</taxon>
        <taxon>Pelagicoccus</taxon>
    </lineage>
</organism>
<evidence type="ECO:0000313" key="11">
    <source>
        <dbReference type="Proteomes" id="UP000526501"/>
    </source>
</evidence>
<feature type="compositionally biased region" description="Basic residues" evidence="6">
    <location>
        <begin position="727"/>
        <end position="737"/>
    </location>
</feature>
<feature type="region of interest" description="Disordered" evidence="6">
    <location>
        <begin position="237"/>
        <end position="274"/>
    </location>
</feature>
<name>A0A7X1E6A7_9BACT</name>
<evidence type="ECO:0000256" key="7">
    <source>
        <dbReference type="SAM" id="SignalP"/>
    </source>
</evidence>
<dbReference type="AlphaFoldDB" id="A0A7X1E6A7"/>
<feature type="compositionally biased region" description="Polar residues" evidence="6">
    <location>
        <begin position="262"/>
        <end position="274"/>
    </location>
</feature>
<evidence type="ECO:0000256" key="1">
    <source>
        <dbReference type="ARBA" id="ARBA00004370"/>
    </source>
</evidence>
<feature type="region of interest" description="Disordered" evidence="6">
    <location>
        <begin position="347"/>
        <end position="382"/>
    </location>
</feature>
<feature type="domain" description="NolW-like" evidence="9">
    <location>
        <begin position="326"/>
        <end position="441"/>
    </location>
</feature>
<dbReference type="PRINTS" id="PR01032">
    <property type="entry name" value="PHAGEIV"/>
</dbReference>
<evidence type="ECO:0000256" key="6">
    <source>
        <dbReference type="SAM" id="MobiDB-lite"/>
    </source>
</evidence>
<comment type="caution">
    <text evidence="10">The sequence shown here is derived from an EMBL/GenBank/DDBJ whole genome shotgun (WGS) entry which is preliminary data.</text>
</comment>
<dbReference type="GO" id="GO:0015627">
    <property type="term" value="C:type II protein secretion system complex"/>
    <property type="evidence" value="ECO:0007669"/>
    <property type="project" value="TreeGrafter"/>
</dbReference>
<dbReference type="InterPro" id="IPR005644">
    <property type="entry name" value="NolW-like"/>
</dbReference>
<dbReference type="GO" id="GO:0009306">
    <property type="term" value="P:protein secretion"/>
    <property type="evidence" value="ECO:0007669"/>
    <property type="project" value="InterPro"/>
</dbReference>
<dbReference type="InterPro" id="IPR001775">
    <property type="entry name" value="GspD/PilQ"/>
</dbReference>
<evidence type="ECO:0000259" key="9">
    <source>
        <dbReference type="Pfam" id="PF03958"/>
    </source>
</evidence>
<feature type="region of interest" description="Disordered" evidence="6">
    <location>
        <begin position="714"/>
        <end position="737"/>
    </location>
</feature>
<dbReference type="EMBL" id="JACHVC010000001">
    <property type="protein sequence ID" value="MBC2604475.1"/>
    <property type="molecule type" value="Genomic_DNA"/>
</dbReference>
<sequence>MRNWVPTLKTASLAIACGLASLLNAQQTSTVREAPDPSTIVDGYRIIDQELEGVLQILSEMTGRSILRPQALPTPKITFDSGGPITTGELILALESLLSLNDIGVSPLGERFLKVVPLNEIRTEAPELVVDSLSERQASGQVVSKLFRLQHLDSQTFQQQITPFLSPGFSTIIPFENSNAVIVTDTISNLQRLEYVVSEVDKPSRLNIEPVFYTLQFAQASEVANQIQQMIEDARSRFGEEGSGAGNSATRTNRRNERNQDSDTPQTVSDTGSASISQILFGSNTAISSDDRTNQIIIMTAPSNLEFFEGIIQKLDIKADPSTRIEVISLKHADASEVRDLLSQFVSGKTDTDGNDRSYSDSNNRDTSAGNATFRNNETSTTTARETMMANLANSAWEDRDSQFSSFMTILADERSNALVISGTRSDLSLMSALVEKIDVLLPQVRIEVLIAEVTLNKNRGLNRGMDAFTVTYEDQDDGSANIEIPSFNLLGLGGSGTFNYDDGVISDLTLTAILNQARSDSDVKLLSVPTLVTTHNKEAKIIEAVSYPIITSSQNSSVSDTYRQSVQYQNIGIEMVVTPLIGPNDVIQLEIDQTIDDISGSVTIGGNEQPIISKRQATSYVSVSDGEMVILGGLQKNKLDFEKTRAHFLGGVPILGGLFRTKTEEATKSELMVFLRPKIIRTTDDVNEDAMKKIGELESTNTIGGFLETGKVEIHEDDTEEEQPEKKRRLLPKGKH</sequence>
<accession>A0A7X1E6A7</accession>
<evidence type="ECO:0000256" key="3">
    <source>
        <dbReference type="ARBA" id="ARBA00023136"/>
    </source>
</evidence>
<keyword evidence="2 7" id="KW-0732">Signal</keyword>
<comment type="similarity">
    <text evidence="4">Belongs to the bacterial secretin family.</text>
</comment>
<dbReference type="Pfam" id="PF00263">
    <property type="entry name" value="Secretin"/>
    <property type="match status" value="1"/>
</dbReference>
<feature type="chain" id="PRO_5030931367" description="General secretion pathway protein D" evidence="7">
    <location>
        <begin position="26"/>
        <end position="737"/>
    </location>
</feature>
<dbReference type="Proteomes" id="UP000526501">
    <property type="component" value="Unassembled WGS sequence"/>
</dbReference>
<keyword evidence="11" id="KW-1185">Reference proteome</keyword>
<dbReference type="Pfam" id="PF03958">
    <property type="entry name" value="Secretin_N"/>
    <property type="match status" value="3"/>
</dbReference>
<evidence type="ECO:0000256" key="2">
    <source>
        <dbReference type="ARBA" id="ARBA00022729"/>
    </source>
</evidence>
<dbReference type="PANTHER" id="PTHR30332">
    <property type="entry name" value="PROBABLE GENERAL SECRETION PATHWAY PROTEIN D"/>
    <property type="match status" value="1"/>
</dbReference>
<evidence type="ECO:0008006" key="12">
    <source>
        <dbReference type="Google" id="ProtNLM"/>
    </source>
</evidence>
<feature type="domain" description="NolW-like" evidence="9">
    <location>
        <begin position="213"/>
        <end position="318"/>
    </location>
</feature>
<evidence type="ECO:0000259" key="8">
    <source>
        <dbReference type="Pfam" id="PF00263"/>
    </source>
</evidence>
<feature type="domain" description="NolW-like" evidence="9">
    <location>
        <begin position="145"/>
        <end position="205"/>
    </location>
</feature>
<keyword evidence="5" id="KW-0813">Transport</keyword>
<dbReference type="PRINTS" id="PR00811">
    <property type="entry name" value="BCTERIALGSPD"/>
</dbReference>
<feature type="signal peptide" evidence="7">
    <location>
        <begin position="1"/>
        <end position="25"/>
    </location>
</feature>
<protein>
    <recommendedName>
        <fullName evidence="12">General secretion pathway protein D</fullName>
    </recommendedName>
</protein>
<dbReference type="PANTHER" id="PTHR30332:SF24">
    <property type="entry name" value="SECRETIN GSPD-RELATED"/>
    <property type="match status" value="1"/>
</dbReference>
<dbReference type="InterPro" id="IPR050810">
    <property type="entry name" value="Bact_Secretion_Sys_Channel"/>
</dbReference>
<feature type="domain" description="Type II/III secretion system secretin-like" evidence="8">
    <location>
        <begin position="519"/>
        <end position="682"/>
    </location>
</feature>
<gene>
    <name evidence="10" type="ORF">H5P27_00225</name>
</gene>
<feature type="compositionally biased region" description="Basic and acidic residues" evidence="6">
    <location>
        <begin position="350"/>
        <end position="359"/>
    </location>
</feature>
<comment type="subcellular location">
    <subcellularLocation>
        <location evidence="5">Cell outer membrane</location>
    </subcellularLocation>
    <subcellularLocation>
        <location evidence="1">Membrane</location>
    </subcellularLocation>
</comment>